<evidence type="ECO:0000313" key="1">
    <source>
        <dbReference type="EMBL" id="KAG6375309.1"/>
    </source>
</evidence>
<dbReference type="AlphaFoldDB" id="A0A8I2YM38"/>
<evidence type="ECO:0000313" key="2">
    <source>
        <dbReference type="Proteomes" id="UP000683000"/>
    </source>
</evidence>
<proteinExistence type="predicted"/>
<organism evidence="1 2">
    <name type="scientific">Boletus reticuloceps</name>
    <dbReference type="NCBI Taxonomy" id="495285"/>
    <lineage>
        <taxon>Eukaryota</taxon>
        <taxon>Fungi</taxon>
        <taxon>Dikarya</taxon>
        <taxon>Basidiomycota</taxon>
        <taxon>Agaricomycotina</taxon>
        <taxon>Agaricomycetes</taxon>
        <taxon>Agaricomycetidae</taxon>
        <taxon>Boletales</taxon>
        <taxon>Boletineae</taxon>
        <taxon>Boletaceae</taxon>
        <taxon>Boletoideae</taxon>
        <taxon>Boletus</taxon>
    </lineage>
</organism>
<keyword evidence="2" id="KW-1185">Reference proteome</keyword>
<gene>
    <name evidence="1" type="ORF">JVT61DRAFT_3534</name>
</gene>
<sequence length="132" mass="14604">MDVSRTPTGGQTQIQEHVENVGPLVPQLREITLASSVEGYLEEIMMMFRSRVGPRALATLRRAQVVFVDLWHDMGAIRVRGSGDRDLSERVASFRDELARWVDESRNENGQGDGDGLEAVGGCGFALLPRVH</sequence>
<accession>A0A8I2YM38</accession>
<comment type="caution">
    <text evidence="1">The sequence shown here is derived from an EMBL/GenBank/DDBJ whole genome shotgun (WGS) entry which is preliminary data.</text>
</comment>
<dbReference type="EMBL" id="JAGFBS010000015">
    <property type="protein sequence ID" value="KAG6375309.1"/>
    <property type="molecule type" value="Genomic_DNA"/>
</dbReference>
<dbReference type="Proteomes" id="UP000683000">
    <property type="component" value="Unassembled WGS sequence"/>
</dbReference>
<reference evidence="1" key="1">
    <citation type="submission" date="2021-03" db="EMBL/GenBank/DDBJ databases">
        <title>Evolutionary innovations through gain and loss of genes in the ectomycorrhizal Boletales.</title>
        <authorList>
            <person name="Wu G."/>
            <person name="Miyauchi S."/>
            <person name="Morin E."/>
            <person name="Yang Z.-L."/>
            <person name="Xu J."/>
            <person name="Martin F.M."/>
        </authorList>
    </citation>
    <scope>NUCLEOTIDE SEQUENCE</scope>
    <source>
        <strain evidence="1">BR01</strain>
    </source>
</reference>
<name>A0A8I2YM38_9AGAM</name>
<protein>
    <submittedName>
        <fullName evidence="1">Uncharacterized protein</fullName>
    </submittedName>
</protein>